<dbReference type="PROSITE" id="PS51462">
    <property type="entry name" value="NUDIX"/>
    <property type="match status" value="1"/>
</dbReference>
<dbReference type="CDD" id="cd04685">
    <property type="entry name" value="NUDIX_Hydrolase"/>
    <property type="match status" value="1"/>
</dbReference>
<dbReference type="InterPro" id="IPR020084">
    <property type="entry name" value="NUDIX_hydrolase_CS"/>
</dbReference>
<evidence type="ECO:0000256" key="4">
    <source>
        <dbReference type="RuleBase" id="RU003476"/>
    </source>
</evidence>
<dbReference type="InterPro" id="IPR015797">
    <property type="entry name" value="NUDIX_hydrolase-like_dom_sf"/>
</dbReference>
<dbReference type="GO" id="GO:0016787">
    <property type="term" value="F:hydrolase activity"/>
    <property type="evidence" value="ECO:0007669"/>
    <property type="project" value="UniProtKB-KW"/>
</dbReference>
<dbReference type="PANTHER" id="PTHR43046:SF12">
    <property type="entry name" value="GDP-MANNOSE MANNOSYL HYDROLASE"/>
    <property type="match status" value="1"/>
</dbReference>
<dbReference type="InterPro" id="IPR020476">
    <property type="entry name" value="Nudix_hydrolase"/>
</dbReference>
<evidence type="ECO:0000256" key="2">
    <source>
        <dbReference type="ARBA" id="ARBA00022801"/>
    </source>
</evidence>
<evidence type="ECO:0000313" key="6">
    <source>
        <dbReference type="EMBL" id="ADW76721.1"/>
    </source>
</evidence>
<geneLocation type="plasmid" evidence="6 7">
    <name>pRAHAQ02</name>
</geneLocation>
<dbReference type="RefSeq" id="WP_013578397.1">
    <property type="nucleotide sequence ID" value="NC_015063.1"/>
</dbReference>
<comment type="cofactor">
    <cofactor evidence="1">
        <name>Mg(2+)</name>
        <dbReference type="ChEBI" id="CHEBI:18420"/>
    </cofactor>
</comment>
<evidence type="ECO:0000259" key="5">
    <source>
        <dbReference type="PROSITE" id="PS51462"/>
    </source>
</evidence>
<evidence type="ECO:0000256" key="1">
    <source>
        <dbReference type="ARBA" id="ARBA00001946"/>
    </source>
</evidence>
<evidence type="ECO:0000313" key="7">
    <source>
        <dbReference type="Proteomes" id="UP000007257"/>
    </source>
</evidence>
<keyword evidence="6" id="KW-0614">Plasmid</keyword>
<comment type="similarity">
    <text evidence="4">Belongs to the Nudix hydrolase family.</text>
</comment>
<organism evidence="6 7">
    <name type="scientific">Rahnella sp. (strain Y9602)</name>
    <dbReference type="NCBI Taxonomy" id="2703885"/>
    <lineage>
        <taxon>Bacteria</taxon>
        <taxon>Pseudomonadati</taxon>
        <taxon>Pseudomonadota</taxon>
        <taxon>Gammaproteobacteria</taxon>
        <taxon>Enterobacterales</taxon>
        <taxon>Yersiniaceae</taxon>
        <taxon>Rahnella</taxon>
    </lineage>
</organism>
<dbReference type="PROSITE" id="PS00893">
    <property type="entry name" value="NUDIX_BOX"/>
    <property type="match status" value="1"/>
</dbReference>
<dbReference type="InterPro" id="IPR000086">
    <property type="entry name" value="NUDIX_hydrolase_dom"/>
</dbReference>
<dbReference type="AlphaFoldDB" id="A0A0H3FK87"/>
<proteinExistence type="inferred from homology"/>
<protein>
    <submittedName>
        <fullName evidence="6">NUDIX hydrolase</fullName>
    </submittedName>
</protein>
<dbReference type="PANTHER" id="PTHR43046">
    <property type="entry name" value="GDP-MANNOSE MANNOSYL HYDROLASE"/>
    <property type="match status" value="1"/>
</dbReference>
<reference evidence="6 7" key="2">
    <citation type="journal article" date="2012" name="J. Bacteriol.">
        <title>Complete Genome Sequence of Rahnella sp. Strain Y9602, a Gammaproteobacterium Isolate from Metal- and Radionuclide-Contaminated Soil.</title>
        <authorList>
            <person name="Martinez R.J."/>
            <person name="Bruce D."/>
            <person name="Detter C."/>
            <person name="Goodwin L.A."/>
            <person name="Han J."/>
            <person name="Han C.S."/>
            <person name="Held B."/>
            <person name="Land M.L."/>
            <person name="Mikhailova N."/>
            <person name="Nolan M."/>
            <person name="Pennacchio L."/>
            <person name="Pitluck S."/>
            <person name="Tapia R."/>
            <person name="Woyke T."/>
            <person name="Sobecky P.A."/>
        </authorList>
    </citation>
    <scope>NUCLEOTIDE SEQUENCE [LARGE SCALE GENOMIC DNA]</scope>
    <source>
        <strain evidence="6 7">Y9602</strain>
        <plasmid evidence="6 7">pRAHAQ02</plasmid>
    </source>
</reference>
<dbReference type="HOGENOM" id="CLU_100874_2_0_6"/>
<keyword evidence="2 4" id="KW-0378">Hydrolase</keyword>
<reference evidence="7" key="1">
    <citation type="submission" date="2011-01" db="EMBL/GenBank/DDBJ databases">
        <title>Complete sequence of plasmid2 of Rahnella sp. Y9602.</title>
        <authorList>
            <consortium name="US DOE Joint Genome Institute"/>
            <person name="Lucas S."/>
            <person name="Copeland A."/>
            <person name="Lapidus A."/>
            <person name="Cheng J.-F."/>
            <person name="Goodwin L."/>
            <person name="Pitluck S."/>
            <person name="Lu M."/>
            <person name="Detter J.C."/>
            <person name="Han C."/>
            <person name="Tapia R."/>
            <person name="Land M."/>
            <person name="Hauser L."/>
            <person name="Kyrpides N."/>
            <person name="Ivanova N."/>
            <person name="Ovchinnikova G."/>
            <person name="Pagani I."/>
            <person name="Sobecky P.A."/>
            <person name="Martinez R.J."/>
            <person name="Woyke T."/>
        </authorList>
    </citation>
    <scope>NUCLEOTIDE SEQUENCE [LARGE SCALE GENOMIC DNA]</scope>
    <source>
        <strain evidence="7">Y9602</strain>
        <plasmid evidence="7">pRAHAQ02</plasmid>
    </source>
</reference>
<dbReference type="KEGG" id="rah:Rahaq_5155"/>
<dbReference type="SUPFAM" id="SSF55811">
    <property type="entry name" value="Nudix"/>
    <property type="match status" value="1"/>
</dbReference>
<feature type="domain" description="Nudix hydrolase" evidence="5">
    <location>
        <begin position="1"/>
        <end position="145"/>
    </location>
</feature>
<dbReference type="Gene3D" id="3.90.79.10">
    <property type="entry name" value="Nucleoside Triphosphate Pyrophosphohydrolase"/>
    <property type="match status" value="1"/>
</dbReference>
<evidence type="ECO:0000256" key="3">
    <source>
        <dbReference type="ARBA" id="ARBA00022842"/>
    </source>
</evidence>
<name>A0A0H3FK87_RAHSY</name>
<dbReference type="PRINTS" id="PR00502">
    <property type="entry name" value="NUDIXFAMILY"/>
</dbReference>
<keyword evidence="3" id="KW-0460">Magnesium</keyword>
<accession>A0A0H3FK87</accession>
<dbReference type="Proteomes" id="UP000007257">
    <property type="component" value="Plasmid pRAHAQ02"/>
</dbReference>
<dbReference type="OrthoDB" id="9761969at2"/>
<sequence>MRTRPSSRLIVLSHENHVLLFNFCHKDDALSGKAYWATPGGGLEHNESFEQAALRELFEETGLTRTAAGPQIASRTFTMMLPSGENVLAEERFFIINTNKSDIDCSRWSGNEKKVIRDHYWWTLEELKHTNEIIFPLDLIINILESKLADNVSK</sequence>
<dbReference type="EMBL" id="CP002507">
    <property type="protein sequence ID" value="ADW76721.1"/>
    <property type="molecule type" value="Genomic_DNA"/>
</dbReference>
<gene>
    <name evidence="6" type="ordered locus">Rahaq_5155</name>
</gene>
<dbReference type="Pfam" id="PF00293">
    <property type="entry name" value="NUDIX"/>
    <property type="match status" value="1"/>
</dbReference>